<evidence type="ECO:0000313" key="1">
    <source>
        <dbReference type="EMBL" id="MBD0833593.1"/>
    </source>
</evidence>
<protein>
    <submittedName>
        <fullName evidence="1">Uncharacterized protein</fullName>
    </submittedName>
</protein>
<organism evidence="1 2">
    <name type="scientific">Aestuariibaculum sediminum</name>
    <dbReference type="NCBI Taxonomy" id="2770637"/>
    <lineage>
        <taxon>Bacteria</taxon>
        <taxon>Pseudomonadati</taxon>
        <taxon>Bacteroidota</taxon>
        <taxon>Flavobacteriia</taxon>
        <taxon>Flavobacteriales</taxon>
        <taxon>Flavobacteriaceae</taxon>
    </lineage>
</organism>
<comment type="caution">
    <text evidence="1">The sequence shown here is derived from an EMBL/GenBank/DDBJ whole genome shotgun (WGS) entry which is preliminary data.</text>
</comment>
<dbReference type="AlphaFoldDB" id="A0A8J6U8X4"/>
<keyword evidence="2" id="KW-1185">Reference proteome</keyword>
<evidence type="ECO:0000313" key="2">
    <source>
        <dbReference type="Proteomes" id="UP000600588"/>
    </source>
</evidence>
<dbReference type="Proteomes" id="UP000600588">
    <property type="component" value="Unassembled WGS sequence"/>
</dbReference>
<accession>A0A8J6U8X4</accession>
<sequence length="333" mass="37988">MFNHEVYAQYASKEPNPFHKKYHDSLKNRDYPYTFPLLAKKAYKRGFDIPFTYGVSTAYYSQVQDVNIKRTLIGFNDSEQVDLSGFIKFGTVESSTEAFTIRPDMWVFPFLNVYTIFGVGNSSTAVPLVRPVDFSTIQHFNVTSFGFGFTFAGGFGPVFFVVDNNFNFANVDALVEPVPARNLDIRLGHNFVNPRRADRGIAVWFGAFNQNIKGDTNGSINIADLFPNGAGELQDNFIGRLEEWADGLPLAQKVIANQIIDRVDDYLNGVDVSDSTITYKLDKELAKRWNMVFGAQYQHNKHWQLRTEIGTFGKRTSFLIMLNYRFESIFKKK</sequence>
<name>A0A8J6U8X4_9FLAO</name>
<reference evidence="1 2" key="1">
    <citation type="submission" date="2020-09" db="EMBL/GenBank/DDBJ databases">
        <title>TT11 complete genome.</title>
        <authorList>
            <person name="Wu Z."/>
        </authorList>
    </citation>
    <scope>NUCLEOTIDE SEQUENCE [LARGE SCALE GENOMIC DNA]</scope>
    <source>
        <strain evidence="1 2">TT11</strain>
    </source>
</reference>
<gene>
    <name evidence="1" type="ORF">ICJ83_15770</name>
</gene>
<proteinExistence type="predicted"/>
<dbReference type="EMBL" id="JACVXB010000010">
    <property type="protein sequence ID" value="MBD0833593.1"/>
    <property type="molecule type" value="Genomic_DNA"/>
</dbReference>